<dbReference type="Pfam" id="PF00067">
    <property type="entry name" value="p450"/>
    <property type="match status" value="1"/>
</dbReference>
<dbReference type="PANTHER" id="PTHR47951:SF7">
    <property type="entry name" value="FLAVONOID 3',5'-HYDROXYLASE-LIKE ISOFORM X1"/>
    <property type="match status" value="1"/>
</dbReference>
<comment type="subcellular location">
    <subcellularLocation>
        <location evidence="1">Membrane</location>
        <topology evidence="1">Single-pass membrane protein</topology>
    </subcellularLocation>
</comment>
<dbReference type="InterPro" id="IPR017972">
    <property type="entry name" value="Cyt_P450_CS"/>
</dbReference>
<dbReference type="InterPro" id="IPR002401">
    <property type="entry name" value="Cyt_P450_E_grp-I"/>
</dbReference>
<protein>
    <recommendedName>
        <fullName evidence="6">Flavonoid 3'-monooxygenase</fullName>
    </recommendedName>
</protein>
<keyword evidence="3" id="KW-0349">Heme</keyword>
<comment type="caution">
    <text evidence="4">The sequence shown here is derived from an EMBL/GenBank/DDBJ whole genome shotgun (WGS) entry which is preliminary data.</text>
</comment>
<evidence type="ECO:0000313" key="5">
    <source>
        <dbReference type="Proteomes" id="UP001318860"/>
    </source>
</evidence>
<keyword evidence="3" id="KW-0503">Monooxygenase</keyword>
<dbReference type="PROSITE" id="PS00086">
    <property type="entry name" value="CYTOCHROME_P450"/>
    <property type="match status" value="1"/>
</dbReference>
<sequence length="510" mass="57291">MDQLYTATLSFTILLISIIWYTKALVKQGGKTAPLPPGPRGLPILGYLPFLGNNLLHQFTDLGHKYGSIFKLYLGNKLCVVITSPSLAKEVVRDQDVVFANRDITAAAFVASYGGNDIGWSPPNAQWRIMRKILVQEMMSNKSLEASYGLRRDEVRKVIGHVRTEVGKPIDIGGLSFRTEVNVMMNMLWGGTIEGEEGERIGEEFQVLVSKINDLFGKPNVSDFYPVLAGLDIQGVRKQMESHMHSLDKIFDAVITEHKKNLSAGQIKKQGKKDFLQILLEIQEKEDSDMSISEKHVRAILMDIVAGGTDTSATTVEWAMAELMKNPDAMAKAQKELSDVVGLNNIVEEYHMPKLKYLEAVFKETLRLHPAIPLLIPRSPAQSSTVGGYTIPTNSRVFINVWSIHRDPSIWDNPLEFKPERFLGENEKLDFRGNHFHYLPFGSGRRICAGLALAERMLIYLLASLLHSFDWKLPEGKTFDMLETFAILLRKSTPLLVIPNPRLPDSNLYV</sequence>
<gene>
    <name evidence="4" type="ORF">DH2020_027586</name>
</gene>
<dbReference type="PRINTS" id="PR00385">
    <property type="entry name" value="P450"/>
</dbReference>
<evidence type="ECO:0000256" key="3">
    <source>
        <dbReference type="RuleBase" id="RU000461"/>
    </source>
</evidence>
<keyword evidence="2 3" id="KW-0560">Oxidoreductase</keyword>
<reference evidence="4 5" key="1">
    <citation type="journal article" date="2021" name="Comput. Struct. Biotechnol. J.">
        <title>De novo genome assembly of the potent medicinal plant Rehmannia glutinosa using nanopore technology.</title>
        <authorList>
            <person name="Ma L."/>
            <person name="Dong C."/>
            <person name="Song C."/>
            <person name="Wang X."/>
            <person name="Zheng X."/>
            <person name="Niu Y."/>
            <person name="Chen S."/>
            <person name="Feng W."/>
        </authorList>
    </citation>
    <scope>NUCLEOTIDE SEQUENCE [LARGE SCALE GENOMIC DNA]</scope>
    <source>
        <strain evidence="4">DH-2019</strain>
    </source>
</reference>
<keyword evidence="5" id="KW-1185">Reference proteome</keyword>
<organism evidence="4 5">
    <name type="scientific">Rehmannia glutinosa</name>
    <name type="common">Chinese foxglove</name>
    <dbReference type="NCBI Taxonomy" id="99300"/>
    <lineage>
        <taxon>Eukaryota</taxon>
        <taxon>Viridiplantae</taxon>
        <taxon>Streptophyta</taxon>
        <taxon>Embryophyta</taxon>
        <taxon>Tracheophyta</taxon>
        <taxon>Spermatophyta</taxon>
        <taxon>Magnoliopsida</taxon>
        <taxon>eudicotyledons</taxon>
        <taxon>Gunneridae</taxon>
        <taxon>Pentapetalae</taxon>
        <taxon>asterids</taxon>
        <taxon>lamiids</taxon>
        <taxon>Lamiales</taxon>
        <taxon>Orobanchaceae</taxon>
        <taxon>Rehmannieae</taxon>
        <taxon>Rehmannia</taxon>
    </lineage>
</organism>
<name>A0ABR0VWQ2_REHGL</name>
<dbReference type="InterPro" id="IPR001128">
    <property type="entry name" value="Cyt_P450"/>
</dbReference>
<dbReference type="SUPFAM" id="SSF48264">
    <property type="entry name" value="Cytochrome P450"/>
    <property type="match status" value="1"/>
</dbReference>
<keyword evidence="3" id="KW-0479">Metal-binding</keyword>
<dbReference type="EMBL" id="JABTTQ020000684">
    <property type="protein sequence ID" value="KAK6138671.1"/>
    <property type="molecule type" value="Genomic_DNA"/>
</dbReference>
<dbReference type="Proteomes" id="UP001318860">
    <property type="component" value="Unassembled WGS sequence"/>
</dbReference>
<evidence type="ECO:0000256" key="1">
    <source>
        <dbReference type="ARBA" id="ARBA00004167"/>
    </source>
</evidence>
<evidence type="ECO:0000313" key="4">
    <source>
        <dbReference type="EMBL" id="KAK6138671.1"/>
    </source>
</evidence>
<dbReference type="Gene3D" id="1.10.630.10">
    <property type="entry name" value="Cytochrome P450"/>
    <property type="match status" value="1"/>
</dbReference>
<dbReference type="PRINTS" id="PR00463">
    <property type="entry name" value="EP450I"/>
</dbReference>
<accession>A0ABR0VWQ2</accession>
<evidence type="ECO:0008006" key="6">
    <source>
        <dbReference type="Google" id="ProtNLM"/>
    </source>
</evidence>
<dbReference type="PANTHER" id="PTHR47951">
    <property type="entry name" value="OS08G0547900 PROTEIN"/>
    <property type="match status" value="1"/>
</dbReference>
<dbReference type="CDD" id="cd11073">
    <property type="entry name" value="CYP76-like"/>
    <property type="match status" value="1"/>
</dbReference>
<keyword evidence="3" id="KW-0408">Iron</keyword>
<proteinExistence type="inferred from homology"/>
<comment type="similarity">
    <text evidence="3">Belongs to the cytochrome P450 family.</text>
</comment>
<evidence type="ECO:0000256" key="2">
    <source>
        <dbReference type="ARBA" id="ARBA00023002"/>
    </source>
</evidence>
<dbReference type="InterPro" id="IPR036396">
    <property type="entry name" value="Cyt_P450_sf"/>
</dbReference>